<feature type="domain" description="Tape measure protein N-terminal" evidence="3">
    <location>
        <begin position="350"/>
        <end position="527"/>
    </location>
</feature>
<dbReference type="RefSeq" id="WP_012390949.1">
    <property type="nucleotide sequence ID" value="NC_010610.1"/>
</dbReference>
<proteinExistence type="predicted"/>
<evidence type="ECO:0000256" key="1">
    <source>
        <dbReference type="SAM" id="Coils"/>
    </source>
</evidence>
<dbReference type="InterPro" id="IPR023346">
    <property type="entry name" value="Lysozyme-like_dom_sf"/>
</dbReference>
<organism evidence="4 5">
    <name type="scientific">Limosilactobacillus fermentum (strain NBRC 3956 / LMG 18251)</name>
    <name type="common">Lactobacillus fermentum</name>
    <dbReference type="NCBI Taxonomy" id="334390"/>
    <lineage>
        <taxon>Bacteria</taxon>
        <taxon>Bacillati</taxon>
        <taxon>Bacillota</taxon>
        <taxon>Bacilli</taxon>
        <taxon>Lactobacillales</taxon>
        <taxon>Lactobacillaceae</taxon>
        <taxon>Limosilactobacillus</taxon>
    </lineage>
</organism>
<evidence type="ECO:0000256" key="2">
    <source>
        <dbReference type="SAM" id="MobiDB-lite"/>
    </source>
</evidence>
<dbReference type="Pfam" id="PF20155">
    <property type="entry name" value="TMP_3"/>
    <property type="match status" value="1"/>
</dbReference>
<dbReference type="EMBL" id="AP008937">
    <property type="protein sequence ID" value="BAG26814.1"/>
    <property type="molecule type" value="Genomic_DNA"/>
</dbReference>
<dbReference type="SUPFAM" id="SSF53955">
    <property type="entry name" value="Lysozyme-like"/>
    <property type="match status" value="1"/>
</dbReference>
<dbReference type="CDD" id="cd13402">
    <property type="entry name" value="LT_TF-like"/>
    <property type="match status" value="1"/>
</dbReference>
<feature type="region of interest" description="Disordered" evidence="2">
    <location>
        <begin position="1213"/>
        <end position="1237"/>
    </location>
</feature>
<keyword evidence="5" id="KW-1185">Reference proteome</keyword>
<dbReference type="PANTHER" id="PTHR18947">
    <property type="entry name" value="HOOK PROTEINS"/>
    <property type="match status" value="1"/>
</dbReference>
<dbReference type="KEGG" id="lfe:LAF_0478"/>
<dbReference type="PANTHER" id="PTHR18947:SF28">
    <property type="entry name" value="GIRDIN, ISOFORM A"/>
    <property type="match status" value="1"/>
</dbReference>
<gene>
    <name evidence="4" type="ordered locus">LAF_0478</name>
</gene>
<evidence type="ECO:0000313" key="5">
    <source>
        <dbReference type="Proteomes" id="UP000001697"/>
    </source>
</evidence>
<name>A0ABF7R1T0_LIMF3</name>
<evidence type="ECO:0000313" key="4">
    <source>
        <dbReference type="EMBL" id="BAG26814.1"/>
    </source>
</evidence>
<dbReference type="Proteomes" id="UP000001697">
    <property type="component" value="Chromosome"/>
</dbReference>
<sequence>MAKISNVMATKVALDLVDASKSVRNLTTEVNASTKAWQAQEASLRSAGDYAGATKARLDGLGSAIDAQKEKISALQEKQESMNNISQETAEEFLRLKERIEQLKAEQASLDDVTGRNKDKYESLGTEISRLEDQQNKLNTGTVKQAETYLRYGAQVDQAKAKLASMEAQQQRAEQQLELQNSGVLKLNASMRAQSALFMAHTERLQAEGRQYQAMGAQVDGLENKINQLRDIQQREMQMLESTRQRMGESSEEYLKQATRVEELGTQIAQTRSKINELNEAMKVTPHTWLDGMSARLDSLQGKADRVSHSFGSMFLANTAANLFSGALATIQAHFTELIARGQEYDVTQQKMVATWDTLTGSANKAQDMVNTVNNLSVKTGQAVDTVDELEQGFYHLHSSKSQADGLTRSMLNMADAVGLNSQQINDVSQDMVHAMATGKVTQGELNQIGAYFPMIDEALAKHYNTSVAGMRQIASAGKLDADTFQQVFEQLGNGKYKEAADNMMGTFFGMERTIKARMPALVGDIEQPFMQMSNPLLESVSKWVSDKRTDALFTQFGRHLMQAFNQITTAFGGKKINVSDALTGGMEAATRAVDRFANVVSSHHTQIKEFFDSFKTGSAASLKIFANVMLDLSKVMLPVLDELAKYPKTTAAVITSLLLASKAVKGLSVAVKGLQIMRTVGSTIGSFATKIKNIPSRKITRIQVDGAKSTRDLEAYSRRLDRIPNSKTTKAIVNTASAETSLTRLGTKATVAGKVGSSGLSLIGRGAKIASAGLDLIGGPAGAIMLVVQGLTILYQHNKKFRTFVNGLASSAMSAMGKMGKAFESGAKSAISWTSNMWDRVKKSYQQGQAQTQQQTLQHARQQQKAWNDIRSNVTNTAQDMMHKAGNAFSNGYNDVINNTSNWRNNASNLWHDASNKILNTAGNLRSNSTNILSNMHDKLSGIQDTGLGHMLGGWKDHFGKVINTIESNGSPLHNAFRDILNGLLSPFTNLINGIIKGINWVLDKVGGDSHKLGTFSIGKLANGTSGGGLLHDQVALLNDGSGPNYQEMVHFPSGETVMLPPERNLMMYLPAQTEVLDGERSAKLAPMMDINHYANGAVGDFFSGLWDKGKDVLDFAEDILKKPIDFMESVFNRFTSGKLDNGGFFSAQLHTSLPVFFAKSMANWVKKQFQEMANPAGSGVDRWRPYVVRALDMLHLSSSLVDKVLRQIQTESRGNPHAKQPGADPDGDGSGPALGLMQTKRKTFDAYKIPGHGDLWNGFDDLLAGLNYARHRYGDSLSALGQGHGYANGGVATQPSIFGEAGAEMAIPLNSMKSSRAWELMRQVVAYYGGNNASQTTTIDTRNMSRQIQELIEVGKAVLAVNGEQVRAIKGINGYDKARVYHQQRTDMDLANFQSFV</sequence>
<evidence type="ECO:0000259" key="3">
    <source>
        <dbReference type="Pfam" id="PF20155"/>
    </source>
</evidence>
<accession>A0ABF7R1T0</accession>
<feature type="coiled-coil region" evidence="1">
    <location>
        <begin position="58"/>
        <end position="113"/>
    </location>
</feature>
<reference evidence="4 5" key="1">
    <citation type="journal article" date="2008" name="DNA Res.">
        <title>Comparative genome analysis of Lactobacillus reuteri and Lactobacillus fermentum reveal a genomic island for reuterin and cobalamin production.</title>
        <authorList>
            <person name="Morita H."/>
            <person name="Toh H."/>
            <person name="Fukuda S."/>
            <person name="Horikawa H."/>
            <person name="Oshima K."/>
            <person name="Suzuki T."/>
            <person name="Murakami M."/>
            <person name="Hisamatsu S."/>
            <person name="Kato Y."/>
            <person name="Takizawa T."/>
            <person name="Fukuoka H."/>
            <person name="Yoshimura T."/>
            <person name="Itoh K."/>
            <person name="O'Sullivan D.J."/>
            <person name="McKay L.L."/>
            <person name="Ohno H."/>
            <person name="Kikuchi J."/>
            <person name="Masaoka T."/>
            <person name="Hattori M."/>
        </authorList>
    </citation>
    <scope>NUCLEOTIDE SEQUENCE [LARGE SCALE GENOMIC DNA]</scope>
    <source>
        <strain evidence="5">NBRC 3956 / LMG 18251</strain>
    </source>
</reference>
<dbReference type="NCBIfam" id="TIGR02675">
    <property type="entry name" value="tape_meas_nterm"/>
    <property type="match status" value="1"/>
</dbReference>
<protein>
    <submittedName>
        <fullName evidence="4">Hypothetical phage protein</fullName>
    </submittedName>
</protein>
<keyword evidence="1" id="KW-0175">Coiled coil</keyword>
<feature type="coiled-coil region" evidence="1">
    <location>
        <begin position="149"/>
        <end position="183"/>
    </location>
</feature>
<dbReference type="InterPro" id="IPR013491">
    <property type="entry name" value="Tape_meas_N"/>
</dbReference>